<dbReference type="AlphaFoldDB" id="A0A9X2I5M5"/>
<proteinExistence type="predicted"/>
<evidence type="ECO:0000313" key="2">
    <source>
        <dbReference type="EMBL" id="MCP9199847.1"/>
    </source>
</evidence>
<feature type="signal peptide" evidence="1">
    <location>
        <begin position="1"/>
        <end position="18"/>
    </location>
</feature>
<gene>
    <name evidence="2" type="ORF">MKO06_08020</name>
</gene>
<keyword evidence="3" id="KW-1185">Reference proteome</keyword>
<comment type="caution">
    <text evidence="2">The sequence shown here is derived from an EMBL/GenBank/DDBJ whole genome shotgun (WGS) entry which is preliminary data.</text>
</comment>
<feature type="chain" id="PRO_5040851197" evidence="1">
    <location>
        <begin position="19"/>
        <end position="149"/>
    </location>
</feature>
<keyword evidence="1" id="KW-0732">Signal</keyword>
<dbReference type="Proteomes" id="UP001155280">
    <property type="component" value="Unassembled WGS sequence"/>
</dbReference>
<organism evidence="2 3">
    <name type="scientific">Christiangramia oceanisediminis</name>
    <dbReference type="NCBI Taxonomy" id="2920386"/>
    <lineage>
        <taxon>Bacteria</taxon>
        <taxon>Pseudomonadati</taxon>
        <taxon>Bacteroidota</taxon>
        <taxon>Flavobacteriia</taxon>
        <taxon>Flavobacteriales</taxon>
        <taxon>Flavobacteriaceae</taxon>
        <taxon>Christiangramia</taxon>
    </lineage>
</organism>
<dbReference type="EMBL" id="JANCNS010000002">
    <property type="protein sequence ID" value="MCP9199847.1"/>
    <property type="molecule type" value="Genomic_DNA"/>
</dbReference>
<dbReference type="RefSeq" id="WP_241551660.1">
    <property type="nucleotide sequence ID" value="NZ_JANCNS010000002.1"/>
</dbReference>
<name>A0A9X2I5M5_9FLAO</name>
<evidence type="ECO:0000313" key="3">
    <source>
        <dbReference type="Proteomes" id="UP001155280"/>
    </source>
</evidence>
<reference evidence="2" key="1">
    <citation type="submission" date="2022-07" db="EMBL/GenBank/DDBJ databases">
        <title>Gramela sediminis sp. nov., isolated from deep-sea sediment of the Indian Ocean.</title>
        <authorList>
            <person name="Shi H."/>
        </authorList>
    </citation>
    <scope>NUCLEOTIDE SEQUENCE</scope>
    <source>
        <strain evidence="2">GC03-9</strain>
    </source>
</reference>
<protein>
    <submittedName>
        <fullName evidence="2">Uncharacterized protein</fullName>
    </submittedName>
</protein>
<accession>A0A9X2I5M5</accession>
<sequence>MKFKILFFLLFVGLGLNAQEYWDREDFEIGNRGIENSWKEIGFTWQTESKFSLPDGSFLHLKDYNPGQQIDMVAIIDQTNRSKIQRKVELGSPLPYAKKDKKFMEVSLEPRLRDQNDILTNPYYANPFLNNYNYRGFGMQQRYYTRFDY</sequence>
<evidence type="ECO:0000256" key="1">
    <source>
        <dbReference type="SAM" id="SignalP"/>
    </source>
</evidence>